<dbReference type="PANTHER" id="PTHR24305:SF210">
    <property type="entry name" value="CYTOCHROME P450 MONOOXYGENASE ASQL-RELATED"/>
    <property type="match status" value="1"/>
</dbReference>
<evidence type="ECO:0000256" key="4">
    <source>
        <dbReference type="ARBA" id="ARBA00022723"/>
    </source>
</evidence>
<keyword evidence="9" id="KW-1185">Reference proteome</keyword>
<dbReference type="EMBL" id="JAWRVE010000170">
    <property type="protein sequence ID" value="KAL1851666.1"/>
    <property type="molecule type" value="Genomic_DNA"/>
</dbReference>
<gene>
    <name evidence="8" type="ORF">Daus18300_012475</name>
</gene>
<organism evidence="8 9">
    <name type="scientific">Diaporthe australafricana</name>
    <dbReference type="NCBI Taxonomy" id="127596"/>
    <lineage>
        <taxon>Eukaryota</taxon>
        <taxon>Fungi</taxon>
        <taxon>Dikarya</taxon>
        <taxon>Ascomycota</taxon>
        <taxon>Pezizomycotina</taxon>
        <taxon>Sordariomycetes</taxon>
        <taxon>Sordariomycetidae</taxon>
        <taxon>Diaporthales</taxon>
        <taxon>Diaporthaceae</taxon>
        <taxon>Diaporthe</taxon>
    </lineage>
</organism>
<protein>
    <recommendedName>
        <fullName evidence="10">Cytochrome P450</fullName>
    </recommendedName>
</protein>
<comment type="similarity">
    <text evidence="2 6">Belongs to the cytochrome P450 family.</text>
</comment>
<dbReference type="SUPFAM" id="SSF48264">
    <property type="entry name" value="Cytochrome P450"/>
    <property type="match status" value="1"/>
</dbReference>
<dbReference type="Gene3D" id="1.10.630.10">
    <property type="entry name" value="Cytochrome P450"/>
    <property type="match status" value="1"/>
</dbReference>
<dbReference type="InterPro" id="IPR002401">
    <property type="entry name" value="Cyt_P450_E_grp-I"/>
</dbReference>
<dbReference type="InterPro" id="IPR001128">
    <property type="entry name" value="Cyt_P450"/>
</dbReference>
<keyword evidence="4 6" id="KW-0479">Metal-binding</keyword>
<evidence type="ECO:0000256" key="2">
    <source>
        <dbReference type="ARBA" id="ARBA00010617"/>
    </source>
</evidence>
<name>A0ABR3W2J7_9PEZI</name>
<sequence length="524" mass="59507">MASQGYFPRHIGSNVSIGQCLAAVAAMIIAYCLGRIIYNLHLHPLAKYPGPKLAAISNIWWAYASITGKYPWIIEGVLKEYGDVVRIAPNELVFLSPQAAKDIYLSQEKNLELFVQVGYDALDTGDGGISGETDPVKHREIAKKLAPAFSMRNLKAKETAINKNIDFFVQKMKEVGAREKGVELQRWTDWLALDLSADMTYGRSMDQMRDMKDSILLSSTLNLNLFLTMSQITRKFRLLSPLMYLTIPPSVLLTMSKLIGMNHQDVKARMERRGKTEHLDYFEQLVPADKPLPEHKKYIYHLENVAGQLLLAGWQPLANQFYSLIFFLLKEPRAYAALVEEVREAFTDYDAINTESTACLKYPQACTSESLRLHQETVDGLPRVSPGALVDKANIPKGVTCQISYFAAARSHRFFTEPLKFRPERWLSPDHPKFDLKYKSDNLKASKPFSQGPRGCPGGAIASAVLRIFVAKVLWEFDLEAVPGQDGLSFDKDFRFMTFWERPQFWVRFKPVQRSRKEPGQPMH</sequence>
<dbReference type="InterPro" id="IPR050121">
    <property type="entry name" value="Cytochrome_P450_monoxygenase"/>
</dbReference>
<dbReference type="PRINTS" id="PR00463">
    <property type="entry name" value="EP450I"/>
</dbReference>
<keyword evidence="5 6" id="KW-0408">Iron</keyword>
<dbReference type="PANTHER" id="PTHR24305">
    <property type="entry name" value="CYTOCHROME P450"/>
    <property type="match status" value="1"/>
</dbReference>
<evidence type="ECO:0000313" key="9">
    <source>
        <dbReference type="Proteomes" id="UP001583177"/>
    </source>
</evidence>
<evidence type="ECO:0008006" key="10">
    <source>
        <dbReference type="Google" id="ProtNLM"/>
    </source>
</evidence>
<keyword evidence="7" id="KW-1133">Transmembrane helix</keyword>
<keyword evidence="7" id="KW-0472">Membrane</keyword>
<dbReference type="InterPro" id="IPR017972">
    <property type="entry name" value="Cyt_P450_CS"/>
</dbReference>
<comment type="caution">
    <text evidence="8">The sequence shown here is derived from an EMBL/GenBank/DDBJ whole genome shotgun (WGS) entry which is preliminary data.</text>
</comment>
<evidence type="ECO:0000256" key="3">
    <source>
        <dbReference type="ARBA" id="ARBA00022617"/>
    </source>
</evidence>
<comment type="cofactor">
    <cofactor evidence="1">
        <name>heme</name>
        <dbReference type="ChEBI" id="CHEBI:30413"/>
    </cofactor>
</comment>
<dbReference type="Pfam" id="PF00067">
    <property type="entry name" value="p450"/>
    <property type="match status" value="1"/>
</dbReference>
<dbReference type="Proteomes" id="UP001583177">
    <property type="component" value="Unassembled WGS sequence"/>
</dbReference>
<feature type="transmembrane region" description="Helical" evidence="7">
    <location>
        <begin position="214"/>
        <end position="232"/>
    </location>
</feature>
<dbReference type="PROSITE" id="PS00086">
    <property type="entry name" value="CYTOCHROME_P450"/>
    <property type="match status" value="1"/>
</dbReference>
<accession>A0ABR3W2J7</accession>
<reference evidence="8 9" key="1">
    <citation type="journal article" date="2024" name="IMA Fungus">
        <title>IMA Genome - F19 : A genome assembly and annotation guide to empower mycologists, including annotated draft genome sequences of Ceratocystis pirilliformis, Diaporthe australafricana, Fusarium ophioides, Paecilomyces lecythidis, and Sporothrix stenoceras.</title>
        <authorList>
            <person name="Aylward J."/>
            <person name="Wilson A.M."/>
            <person name="Visagie C.M."/>
            <person name="Spraker J."/>
            <person name="Barnes I."/>
            <person name="Buitendag C."/>
            <person name="Ceriani C."/>
            <person name="Del Mar Angel L."/>
            <person name="du Plessis D."/>
            <person name="Fuchs T."/>
            <person name="Gasser K."/>
            <person name="Kramer D."/>
            <person name="Li W."/>
            <person name="Munsamy K."/>
            <person name="Piso A."/>
            <person name="Price J.L."/>
            <person name="Sonnekus B."/>
            <person name="Thomas C."/>
            <person name="van der Nest A."/>
            <person name="van Dijk A."/>
            <person name="van Heerden A."/>
            <person name="van Vuuren N."/>
            <person name="Yilmaz N."/>
            <person name="Duong T.A."/>
            <person name="van der Merwe N.A."/>
            <person name="Wingfield M.J."/>
            <person name="Wingfield B.D."/>
        </authorList>
    </citation>
    <scope>NUCLEOTIDE SEQUENCE [LARGE SCALE GENOMIC DNA]</scope>
    <source>
        <strain evidence="8 9">CMW 18300</strain>
    </source>
</reference>
<evidence type="ECO:0000256" key="5">
    <source>
        <dbReference type="ARBA" id="ARBA00023004"/>
    </source>
</evidence>
<keyword evidence="3 6" id="KW-0349">Heme</keyword>
<keyword evidence="7" id="KW-0812">Transmembrane</keyword>
<dbReference type="InterPro" id="IPR036396">
    <property type="entry name" value="Cyt_P450_sf"/>
</dbReference>
<evidence type="ECO:0000313" key="8">
    <source>
        <dbReference type="EMBL" id="KAL1851666.1"/>
    </source>
</evidence>
<proteinExistence type="inferred from homology"/>
<evidence type="ECO:0000256" key="6">
    <source>
        <dbReference type="RuleBase" id="RU000461"/>
    </source>
</evidence>
<keyword evidence="6" id="KW-0560">Oxidoreductase</keyword>
<feature type="transmembrane region" description="Helical" evidence="7">
    <location>
        <begin position="16"/>
        <end position="38"/>
    </location>
</feature>
<evidence type="ECO:0000256" key="1">
    <source>
        <dbReference type="ARBA" id="ARBA00001971"/>
    </source>
</evidence>
<keyword evidence="6" id="KW-0503">Monooxygenase</keyword>
<evidence type="ECO:0000256" key="7">
    <source>
        <dbReference type="SAM" id="Phobius"/>
    </source>
</evidence>